<dbReference type="PROSITE" id="PS50194">
    <property type="entry name" value="FILAMIN_REPEAT"/>
    <property type="match status" value="1"/>
</dbReference>
<feature type="coiled-coil region" evidence="16">
    <location>
        <begin position="3531"/>
        <end position="3572"/>
    </location>
</feature>
<evidence type="ECO:0000256" key="17">
    <source>
        <dbReference type="SAM" id="MobiDB-lite"/>
    </source>
</evidence>
<feature type="compositionally biased region" description="Basic and acidic residues" evidence="17">
    <location>
        <begin position="4850"/>
        <end position="4868"/>
    </location>
</feature>
<feature type="compositionally biased region" description="Low complexity" evidence="17">
    <location>
        <begin position="4701"/>
        <end position="4714"/>
    </location>
</feature>
<evidence type="ECO:0000256" key="11">
    <source>
        <dbReference type="ARBA" id="ARBA00023069"/>
    </source>
</evidence>
<dbReference type="Pfam" id="PF17852">
    <property type="entry name" value="Dynein_AAA_lid"/>
    <property type="match status" value="1"/>
</dbReference>
<dbReference type="InterPro" id="IPR042228">
    <property type="entry name" value="Dynein_linker_3"/>
</dbReference>
<dbReference type="InterPro" id="IPR042219">
    <property type="entry name" value="AAA_lid_11_sf"/>
</dbReference>
<dbReference type="InterPro" id="IPR003593">
    <property type="entry name" value="AAA+_ATPase"/>
</dbReference>
<dbReference type="Gene3D" id="1.10.8.1220">
    <property type="match status" value="1"/>
</dbReference>
<dbReference type="GO" id="GO:0005524">
    <property type="term" value="F:ATP binding"/>
    <property type="evidence" value="ECO:0007669"/>
    <property type="project" value="UniProtKB-KW"/>
</dbReference>
<evidence type="ECO:0000256" key="13">
    <source>
        <dbReference type="ARBA" id="ARBA00023212"/>
    </source>
</evidence>
<dbReference type="GO" id="GO:0005874">
    <property type="term" value="C:microtubule"/>
    <property type="evidence" value="ECO:0007669"/>
    <property type="project" value="UniProtKB-KW"/>
</dbReference>
<feature type="region of interest" description="Disordered" evidence="17">
    <location>
        <begin position="1013"/>
        <end position="1037"/>
    </location>
</feature>
<dbReference type="Gene3D" id="3.40.50.300">
    <property type="entry name" value="P-loop containing nucleotide triphosphate hydrolases"/>
    <property type="match status" value="5"/>
</dbReference>
<dbReference type="Gene3D" id="3.10.490.20">
    <property type="match status" value="1"/>
</dbReference>
<dbReference type="Gene3D" id="1.20.920.20">
    <property type="match status" value="1"/>
</dbReference>
<keyword evidence="7" id="KW-0547">Nucleotide-binding</keyword>
<dbReference type="GO" id="GO:0008569">
    <property type="term" value="F:minus-end-directed microtubule motor activity"/>
    <property type="evidence" value="ECO:0007669"/>
    <property type="project" value="InterPro"/>
</dbReference>
<dbReference type="Pfam" id="PF08393">
    <property type="entry name" value="DHC_N2"/>
    <property type="match status" value="1"/>
</dbReference>
<dbReference type="Gene3D" id="2.120.10.80">
    <property type="entry name" value="Kelch-type beta propeller"/>
    <property type="match status" value="2"/>
</dbReference>
<dbReference type="InterPro" id="IPR004273">
    <property type="entry name" value="Dynein_heavy_D6_P-loop"/>
</dbReference>
<dbReference type="InterPro" id="IPR024743">
    <property type="entry name" value="Dynein_HC_stalk"/>
</dbReference>
<name>A0A113RNH7_PLABE</name>
<evidence type="ECO:0000256" key="9">
    <source>
        <dbReference type="ARBA" id="ARBA00023017"/>
    </source>
</evidence>
<dbReference type="Pfam" id="PF12781">
    <property type="entry name" value="AAA_9"/>
    <property type="match status" value="1"/>
</dbReference>
<dbReference type="Pfam" id="PF03028">
    <property type="entry name" value="Dynein_heavy"/>
    <property type="match status" value="1"/>
</dbReference>
<sequence length="5176" mass="604566">MTKFPEDHYECLNLTELKSNIEEKHILGYSINYTVNGLLFFGGFKIDEENNTGVICNDSYLININNEKAKYENLLSKINPPPRCYHNSCTLLDNHVVIFGGLNSECPFIALNDLWIFNSTNKTFLKLRNGLEEEPNNENDGNSKDDLEISMNSKLNEFETSEIDEEGSNDDSFLDDEYVRSLNKYIQYNVNKNNTKNNNDGKLPTNNVPLPRYYSSLDIYIVKKKNAEIQKEEKDEIVTKDNKIFINNANNYEYFSLIIFGGYGGYDRTSFNDLYEYNILNNEWILRSCKGNIPSNRYGHISFINGNNLFILGGTNAEVSFTDMYSCDLKKNEWAEVDFSYSFNASKVFCKNVLVESIDRNIIFIFGGYNIISDEKGNRKIEYGNGELNMLKLYDTFKLEELKYTIIRNKNYNSIKNVLPITSILNGTDGRINNKDDYTYCNNNNKVDDISNIGNDDNSSDIAFCSIAYDFVDSNLIISDSKQKIYIMNINKIIGPKYAIFNICPNSCDINGNKKILLKGKGFTNEGKILVKYQSENTTLYSEGIYINENHIYTISPNAKDIINNNIFHVQLSINDKCYTTNSCSLEYYYNIDPKNTLIFGSGLLEPICLNEPNIFFLVARNSLNENKKIGGDKFKITIIYEHENKEHQLQYKVYDINNGIYIVKYLPFYKDEEKIKPIKSDIKDTKNETQDMENVGDKNTGENINTNKLIDSISNINDDSNMNKEVENMKTEIHEGSKNCQNANPNYTEISEKIGALKITVKVNEENICNSPFTINVFNKKQEKESYVRKFINNRLNDLITKAEPLLELIKNKNMNTNNLIKLNISIEQFLNKFSKSIYDINIIEQYMLYGNININNIEQIIEKQYEENNVIDAYLEDDVFIDKQINDLIEKEKDVNQKSKFIGLGQSSIRNSKNNYNTPEKNASNKEAKINSDETEIELDNEKVEINKNQDEVNSINLNNIENEFLKLKNNEDMVRFIDENKIEFMDYIDLNSMKKLKSYITLLNNEETNLRNKKSTKRGDANKNTDERNNKGGKYNNLHEEYLLQNNENKCEVIRNLLIFYYKLRYVCICKKEKELTDEFIKEEKESIKKLKLNYRKFANIKKNLDISSVYSHNNGYEESLKELENTKKHLIEIKDEVKEIKHISDHIIKIDNVEELNKDIENLDSEINEIEKLWLFIKKKEEILNNYFFSSFKDLNVEEFDIEVKKLQNDFRKIKVDKKHDISKEETLKLKETIKFISVLSELKKKFIKERHIKEIENNINEEKESNNEEKITIQIDDNTLTIYFYKLNVMKYQDIISEVIIKAYNEKLIEETIDKFQKHWEQIYFKTKNYKNDIILAYIDDNCIDTIEEHQITLQNCFSSKYFLFFSTELNLWQKKISNIYEVIQLLKDIEKLWAYLQNMYIHSEEVKKELPLYSKFFLTINDEYLEMLKQVNDKNTKIIDFSNEPGVIDKLEDLKVKLCKSEKPLNEYLDSKRKSFPRFFFISSTDLIDILSNGNNFKLVNTHIQKIFLSIRSFVENYEELTDYEKENEIKLISDAISNSNLKSVKEKTSKNLRVQKGAKNIEDANNSLSNGIAKNTEKSNDETETIITKFISSYGEEICNFYEPLNLKGKVEYYLNDIISHIKHTLKYYITNLFKMKNIYNNEKDKWIDENNLAQVFILCNTIFFVNDVETILSKEDGNILEEINKYYKNHILQLERVIKKVQKPLTVKNRIKIMCIITLDTFYRDVLEVILKNKNTISPNMFYWQSQIRIYPMFKKKKYYHEMMHKKKNMKKDQHNGDSINPNEQNENEKGFQSGGIHNGDSNDNLVHKESNRVIKDDNNENNNSINNSDTMSSGSYRDVDIYKRNNNLDFKELYIKIKIMDCSFDYSYDYIGNYQRLVITPLTSRIYITATQALSLYMGCAPAGPAGTGKTETTKDLSSFFGKNCYVFNCSDQLDYKSMGNIFKGIGSTGCWCCFDEFNRLIPEVLSVCSIQFKSILDCKRNNKKVCIIGSNEIIVKKNCAVFITMNPDYLGRSKLPESLKILFRPITVIIPDFNKICENMLMAEGYVDAKYLSIKFTTFFELIQNLLKDKHCDWGLRSIKSVLTKAGILKRAYPDADENKLLYSAIHDINIAKISSSNCSIFSGLLNDIFFSNQEIETDEMTNRDTEQSVLDKKENESNSEPHSELTNFKVKENPITIKNNKNVDNNEDGQNTNLNNNNVKNITMENNTKVTNSNCDFFKANNMEKDLMEICKNNHLFGLDYFVKKIIQLHDIINIRHCVFIMGEPGCGKTTLFNMLLEYQKKKLNLKTVSIKINPKAINIDDLYGSVHMKTREWKDGVFSKYMRNYSKKDNYDKAYIIFDGNLDSHWIENMNSVMDDNKVLTLSSNERILLKNHMNLVFEFSDLMFTTPATISRAGLVYFSVDPNSLWKNYFLSWIDRHDNFNSNIKKLFEKLMYKYVEPTFSYLNTLQTSIKVSPMSHIQSLSSLLDILLKDNNFESIEHYFIYSVIWCFGSFLGEKDNINYKKCFDKYWKNNFKSIKVNRKISVFDFYVENNKFKEWDESEICNELDNNYLLNNDIFVETVESCAYKYISKLFLKSDMPILFIGKTGVGKTQLCKKILSEEKDNFKTFYMIFNYYTTSKNVQALMQSCLEKKSGKQFSPPYQQKLIYFIDDINMPKCDDYNTQSAIELLCQYIDTNSWFDLEKLNLITILNTKLLSCMNYNRGNFTINPRLLRHFFILNINFPENNTVNNIFSILLKGHFNNFKQDVADIVPSILKSTISLYYNIEKIFKRTAMHFYYEFNLRDIHSIIKGLLTTTPNTFQDCDKLLFLWLHECERVYSDKLNREDKKIYKNIIIDIIKKMYNKYEINKFVNKYDNNLLLFSNFHKGNHDKCYDQCKNIEELTLYLSEELNEYNNFYNLNIVLFNDAIKHICKLIRIIDNLKSDALLLGIGGCGKTTISKFSSYVASKTFIEMDFSRHCTDNDIKKYLQNIFHRCVMKNEDIILFLKESKIHDNFFIYINEYMCTNNIIDLYTKEEKDCVINNIRNIAKSENIKETDNDIFDYYIKKVNENLHFILCFSPTSNNFRDKANNFQCILNNTMIDIYDNWEADSLMCVGKNYVNNIYMNINTGDIILNQDYINLKNQNTAQLNTDTNVITNIENKTDQQYEKINVEVNNLNQKINSLENVDIKCSTKNYQTLEGTPTEESSPCTTDFQANKGIPKGIENTDVSKNLPLFNKEEYVNLKDIITEYLKECYEDILDISSDYYSHERSHIYITPKLYLESIKTYHIMLLKNITNINNKMNMLKNGITKMNETSSNVEIIKNCLKEKKKVSEEKKEAAEKYAIDIGNEKMIVKQESELADIEEKNCLEIQTVVLKQQEECENDIVLGIPLIEQAEEALNTLNKKNIQELKTLNKPPPGVEDITAAVMQLLATIDTTISVDKFGKIRDSSWKSAQKMMINPEKFISLLKDYKNKIDENLVPDCNFKYVENLIKLPHFNKNAIQKKSKAAAGLAEWVLNITSFYKIIQNILPKRILLDNTKRSLEEANEKLQTVREKVQSLKEKLNDLINRYERAIYERDLVILEEKKLKTKLELSIRLIDALSSEQISWSNQYESLKKKKKTILTDILLSSTFVTFCGGFTKKYRNKIMTKCVDTLNKKNEIQNKAFANIFKNSPNGAATENGTINSPSKFGYPSENEDISKYGNNKNDNNIKNSSEGSRISNGVSSTNPKGKDKDETYNNKENESGDKSIYNIFAASNFNLDLLINEEILSKLSKQGLTLNSVCIENNIILENSEKFPIIIDPQMESLKWLINNQKEKSAKLIITDINDKMLYKQIEECISYGYSIIIENADEYIDNTLYNVISKNIIKRKSNYYININDKEIIFHPDFYIILHTQLSNPHYQPEIQSTCSLINFTVTPDDLEEHLLSITLQNEFNQLYKKKKKLSLLKYDYMCQLSFLQSSILQKLTDAKGDILEDVSLIENLEKTKLLSENIVKKSEIVKSTEVHINTIINLYRPLSKRGVMYFFILQKLKNIHHFYFYSLEIFLKIFIKCLHDCSKNSFSYSEKSDSKKMKKKKYKKDPKKSLERNAENNIHVEAPTINVYSDKEQENNLEPLESSVDIGEVEDTYDKEAEDVGDVEGVSNNVNIAEENETEEVETKKIEEDESKEIGDKESNEVYAVKTDGIEINESDEEIDEDETIDESLESEELENDDIKNEEIKIDKNEVEKRVSILINMLIVKMWMYIDKGLLEKDKLIVKCLIMLNLEKLNDKITQEEEAIFINPKHKLYNKTNEKINNKKKNENIEKKIINKSFINEELYEDCKNLENLKDFENLIDSFENENMAWKQWLLCEKVENEELPRKFNKLKDFSKLLLIRILRKDRFLIALKRYIEKHIKMTNEEQNKYSLENILEEYIDNKTPVLFLLTPGNDPSKDIENYIEKLRRQKNEDNTKKNINKKRNNTENANNDNENDDTINGESRKNISYINISMGQGQESVALKYLEEISKVGGYIYLQNIHLMTKWLKEFEEILDKIISNAHKDFRLFLSSTIPFENNTQLLPEKLLKKCFRVNNEKSYSLKENIKCCLDKFENKEYDTKIKTVIFGLSYYHSLLSGRFLYGKIGFSRVYSFNDNDLEISFNIIKRYLSNNENFPLADVLFLVGEIIYGGHITDIWDRRINKTYIRNILKEIYKNIININEKERNDNGNSINKNNTSNSNMGQITNGHRNDNNIDSDDERDVTNSDEIGDITNSNIEEKYMLKNNKKNILFEFFRFPDCSKYNINQLKKYIDEKLNKEQTYLLGLHINAEIEYMKNECSRILQNLQELGNKDIASSSNYKDENKKNITGGNVNGQKLKENEKSNEGKEEKKCNRKDAGNNDGIKIIYDIINTLLNELPEKINIDDLKIDEIENNTFVVIAIKEAENFNKLIECVYDTLIEIKLVLDGILNGNDKIQNTIRSLLLHNIPEIWKKYSYPSKKKLMPWFENFKLRIIFIKEWIEKIRNNIYLPNSVWLSALFNPISFLTAIKQMFAHKNNVPIDKLKLKWHVTNITKVEDINNKNNSLYIHGLFLQGASWLINSKNDVFAFDISNLNGNISYGNIIESVPKNAYFSMPVLYVYCITNEQDEILNQTTESKYLNTPLYVTSDRGNTFVCSVDLNLEIDDTEDKWILAGVALVLSDD</sequence>
<evidence type="ECO:0000313" key="19">
    <source>
        <dbReference type="EMBL" id="CXI43544.1"/>
    </source>
</evidence>
<dbReference type="Pfam" id="PF07728">
    <property type="entry name" value="AAA_5"/>
    <property type="match status" value="1"/>
</dbReference>
<keyword evidence="14" id="KW-0966">Cell projection</keyword>
<dbReference type="InterPro" id="IPR013783">
    <property type="entry name" value="Ig-like_fold"/>
</dbReference>
<evidence type="ECO:0000259" key="18">
    <source>
        <dbReference type="SMART" id="SM00382"/>
    </source>
</evidence>
<dbReference type="EMBL" id="LT160029">
    <property type="protein sequence ID" value="CXI43544.1"/>
    <property type="molecule type" value="Genomic_DNA"/>
</dbReference>
<evidence type="ECO:0000256" key="5">
    <source>
        <dbReference type="ARBA" id="ARBA00022701"/>
    </source>
</evidence>
<feature type="domain" description="AAA+ ATPase" evidence="18">
    <location>
        <begin position="2266"/>
        <end position="2402"/>
    </location>
</feature>
<dbReference type="InterPro" id="IPR043157">
    <property type="entry name" value="Dynein_AAA1S"/>
</dbReference>
<dbReference type="InterPro" id="IPR041228">
    <property type="entry name" value="Dynein_C"/>
</dbReference>
<evidence type="ECO:0000313" key="20">
    <source>
        <dbReference type="Proteomes" id="UP000069549"/>
    </source>
</evidence>
<feature type="compositionally biased region" description="Basic residues" evidence="17">
    <location>
        <begin position="4069"/>
        <end position="4078"/>
    </location>
</feature>
<dbReference type="SMART" id="SM00382">
    <property type="entry name" value="AAA"/>
    <property type="match status" value="3"/>
</dbReference>
<dbReference type="Pfam" id="PF24681">
    <property type="entry name" value="Kelch_KLHDC2_KLHL20_DRC7"/>
    <property type="match status" value="1"/>
</dbReference>
<dbReference type="InterPro" id="IPR026983">
    <property type="entry name" value="DHC"/>
</dbReference>
<feature type="repeat" description="Filamin" evidence="15">
    <location>
        <begin position="589"/>
        <end position="668"/>
    </location>
</feature>
<dbReference type="InterPro" id="IPR041589">
    <property type="entry name" value="DNAH3_AAA_lid_1"/>
</dbReference>
<feature type="domain" description="AAA+ ATPase" evidence="18">
    <location>
        <begin position="1905"/>
        <end position="2043"/>
    </location>
</feature>
<evidence type="ECO:0000256" key="12">
    <source>
        <dbReference type="ARBA" id="ARBA00023175"/>
    </source>
</evidence>
<dbReference type="GO" id="GO:0060294">
    <property type="term" value="P:cilium movement involved in cell motility"/>
    <property type="evidence" value="ECO:0007669"/>
    <property type="project" value="TreeGrafter"/>
</dbReference>
<organism evidence="19 20">
    <name type="scientific">Plasmodium berghei</name>
    <dbReference type="NCBI Taxonomy" id="5821"/>
    <lineage>
        <taxon>Eukaryota</taxon>
        <taxon>Sar</taxon>
        <taxon>Alveolata</taxon>
        <taxon>Apicomplexa</taxon>
        <taxon>Aconoidasida</taxon>
        <taxon>Haemosporida</taxon>
        <taxon>Plasmodiidae</taxon>
        <taxon>Plasmodium</taxon>
        <taxon>Plasmodium (Vinckeia)</taxon>
    </lineage>
</organism>
<dbReference type="InterPro" id="IPR042222">
    <property type="entry name" value="Dynein_2_N"/>
</dbReference>
<dbReference type="Gene3D" id="6.10.140.1060">
    <property type="match status" value="1"/>
</dbReference>
<dbReference type="InterPro" id="IPR013602">
    <property type="entry name" value="Dynein_heavy_linker"/>
</dbReference>
<dbReference type="Pfam" id="PF12775">
    <property type="entry name" value="AAA_7"/>
    <property type="match status" value="1"/>
</dbReference>
<dbReference type="GO" id="GO:0030286">
    <property type="term" value="C:dynein complex"/>
    <property type="evidence" value="ECO:0007669"/>
    <property type="project" value="UniProtKB-KW"/>
</dbReference>
<dbReference type="InterPro" id="IPR017868">
    <property type="entry name" value="Filamin/ABP280_repeat-like"/>
</dbReference>
<keyword evidence="5" id="KW-0493">Microtubule</keyword>
<feature type="region of interest" description="Disordered" evidence="17">
    <location>
        <begin position="1776"/>
        <end position="1814"/>
    </location>
</feature>
<evidence type="ECO:0000256" key="7">
    <source>
        <dbReference type="ARBA" id="ARBA00022741"/>
    </source>
</evidence>
<dbReference type="Pfam" id="PF17857">
    <property type="entry name" value="AAA_lid_1"/>
    <property type="match status" value="1"/>
</dbReference>
<keyword evidence="4" id="KW-0963">Cytoplasm</keyword>
<feature type="region of interest" description="Disordered" evidence="17">
    <location>
        <begin position="4069"/>
        <end position="4088"/>
    </location>
</feature>
<dbReference type="InterPro" id="IPR014756">
    <property type="entry name" value="Ig_E-set"/>
</dbReference>
<dbReference type="SUPFAM" id="SSF117281">
    <property type="entry name" value="Kelch motif"/>
    <property type="match status" value="2"/>
</dbReference>
<evidence type="ECO:0000256" key="15">
    <source>
        <dbReference type="PROSITE-ProRule" id="PRU00087"/>
    </source>
</evidence>
<dbReference type="InterPro" id="IPR024317">
    <property type="entry name" value="Dynein_heavy_chain_D4_dom"/>
</dbReference>
<dbReference type="FunFam" id="3.40.50.300:FF:000738">
    <property type="entry name" value="Dynein heavy chain axonemal"/>
    <property type="match status" value="1"/>
</dbReference>
<dbReference type="PANTHER" id="PTHR10676">
    <property type="entry name" value="DYNEIN HEAVY CHAIN FAMILY PROTEIN"/>
    <property type="match status" value="1"/>
</dbReference>
<proteinExistence type="inferred from homology"/>
<keyword evidence="3" id="KW-0880">Kelch repeat</keyword>
<evidence type="ECO:0000256" key="6">
    <source>
        <dbReference type="ARBA" id="ARBA00022737"/>
    </source>
</evidence>
<dbReference type="FunFam" id="1.10.8.710:FF:000007">
    <property type="entry name" value="Putative dynein heavy chain"/>
    <property type="match status" value="1"/>
</dbReference>
<dbReference type="Pfam" id="PF12780">
    <property type="entry name" value="AAA_8"/>
    <property type="match status" value="1"/>
</dbReference>
<dbReference type="Pfam" id="PF18199">
    <property type="entry name" value="Dynein_C"/>
    <property type="match status" value="1"/>
</dbReference>
<dbReference type="GO" id="GO:0051959">
    <property type="term" value="F:dynein light intermediate chain binding"/>
    <property type="evidence" value="ECO:0007669"/>
    <property type="project" value="InterPro"/>
</dbReference>
<feature type="region of interest" description="Disordered" evidence="17">
    <location>
        <begin position="2150"/>
        <end position="2180"/>
    </location>
</feature>
<dbReference type="GO" id="GO:0045505">
    <property type="term" value="F:dynein intermediate chain binding"/>
    <property type="evidence" value="ECO:0007669"/>
    <property type="project" value="InterPro"/>
</dbReference>
<keyword evidence="9" id="KW-0243">Dynein</keyword>
<evidence type="ECO:0000256" key="3">
    <source>
        <dbReference type="ARBA" id="ARBA00022441"/>
    </source>
</evidence>
<gene>
    <name evidence="19" type="ORF">PBK173_000205700</name>
</gene>
<dbReference type="Gene3D" id="1.10.472.130">
    <property type="match status" value="1"/>
</dbReference>
<dbReference type="Gene3D" id="1.10.8.720">
    <property type="entry name" value="Region D6 of dynein motor"/>
    <property type="match status" value="1"/>
</dbReference>
<dbReference type="VEuPathDB" id="PlasmoDB:PBANKA_0925400"/>
<dbReference type="InterPro" id="IPR035706">
    <property type="entry name" value="AAA_9"/>
</dbReference>
<keyword evidence="10 16" id="KW-0175">Coiled coil</keyword>
<dbReference type="Gene3D" id="1.10.8.710">
    <property type="match status" value="1"/>
</dbReference>
<feature type="region of interest" description="Disordered" evidence="17">
    <location>
        <begin position="4443"/>
        <end position="4474"/>
    </location>
</feature>
<evidence type="ECO:0000256" key="8">
    <source>
        <dbReference type="ARBA" id="ARBA00022840"/>
    </source>
</evidence>
<dbReference type="Gene3D" id="1.20.920.30">
    <property type="match status" value="1"/>
</dbReference>
<dbReference type="GO" id="GO:0016887">
    <property type="term" value="F:ATP hydrolysis activity"/>
    <property type="evidence" value="ECO:0007669"/>
    <property type="project" value="InterPro"/>
</dbReference>
<feature type="coiled-coil region" evidence="16">
    <location>
        <begin position="3153"/>
        <end position="3180"/>
    </location>
</feature>
<feature type="coiled-coil region" evidence="16">
    <location>
        <begin position="927"/>
        <end position="954"/>
    </location>
</feature>
<feature type="region of interest" description="Disordered" evidence="17">
    <location>
        <begin position="3691"/>
        <end position="3739"/>
    </location>
</feature>
<dbReference type="SUPFAM" id="SSF52540">
    <property type="entry name" value="P-loop containing nucleoside triphosphate hydrolases"/>
    <property type="match status" value="4"/>
</dbReference>
<comment type="similarity">
    <text evidence="2">Belongs to the dynein heavy chain family.</text>
</comment>
<feature type="compositionally biased region" description="Polar residues" evidence="17">
    <location>
        <begin position="3712"/>
        <end position="3725"/>
    </location>
</feature>
<dbReference type="InterPro" id="IPR035699">
    <property type="entry name" value="AAA_6"/>
</dbReference>
<dbReference type="PANTHER" id="PTHR10676:SF392">
    <property type="entry name" value="DYNEIN HEAVY CHAIN-LIKE PROTEIN 2"/>
    <property type="match status" value="1"/>
</dbReference>
<dbReference type="Pfam" id="PF12774">
    <property type="entry name" value="AAA_6"/>
    <property type="match status" value="1"/>
</dbReference>
<dbReference type="Gene3D" id="1.20.58.1120">
    <property type="match status" value="1"/>
</dbReference>
<protein>
    <submittedName>
        <fullName evidence="19">Dynein heavy chain, putative</fullName>
    </submittedName>
</protein>
<dbReference type="InterPro" id="IPR041466">
    <property type="entry name" value="Dynein_AAA5_ext"/>
</dbReference>
<dbReference type="Gene3D" id="2.60.40.10">
    <property type="entry name" value="Immunoglobulins"/>
    <property type="match status" value="1"/>
</dbReference>
<accession>A0A113RNH7</accession>
<dbReference type="SUPFAM" id="SSF81296">
    <property type="entry name" value="E set domains"/>
    <property type="match status" value="1"/>
</dbReference>
<keyword evidence="6" id="KW-0677">Repeat</keyword>
<dbReference type="GO" id="GO:0097729">
    <property type="term" value="C:9+2 motile cilium"/>
    <property type="evidence" value="ECO:0007669"/>
    <property type="project" value="TreeGrafter"/>
</dbReference>
<dbReference type="Pfam" id="PF12777">
    <property type="entry name" value="MT"/>
    <property type="match status" value="1"/>
</dbReference>
<feature type="region of interest" description="Disordered" evidence="17">
    <location>
        <begin position="4698"/>
        <end position="4743"/>
    </location>
</feature>
<reference evidence="19 20" key="1">
    <citation type="submission" date="2016-02" db="EMBL/GenBank/DDBJ databases">
        <authorList>
            <consortium name="Pathogen Informatics"/>
        </authorList>
    </citation>
    <scope>NUCLEOTIDE SEQUENCE [LARGE SCALE GENOMIC DNA]</scope>
    <source>
        <strain evidence="19 20">K173</strain>
    </source>
</reference>
<feature type="compositionally biased region" description="Basic and acidic residues" evidence="17">
    <location>
        <begin position="3726"/>
        <end position="3739"/>
    </location>
</feature>
<keyword evidence="13" id="KW-0206">Cytoskeleton</keyword>
<dbReference type="Gene3D" id="3.20.180.20">
    <property type="entry name" value="Dynein heavy chain, N-terminal domain 2"/>
    <property type="match status" value="1"/>
</dbReference>
<dbReference type="Gene3D" id="1.20.1270.280">
    <property type="match status" value="1"/>
</dbReference>
<comment type="subcellular location">
    <subcellularLocation>
        <location evidence="1">Cytoplasm</location>
        <location evidence="1">Cytoskeleton</location>
        <location evidence="1">Cilium axoneme</location>
    </subcellularLocation>
</comment>
<dbReference type="Pfam" id="PF18198">
    <property type="entry name" value="AAA_lid_11"/>
    <property type="match status" value="1"/>
</dbReference>
<feature type="compositionally biased region" description="Low complexity" evidence="17">
    <location>
        <begin position="3697"/>
        <end position="3711"/>
    </location>
</feature>
<feature type="coiled-coil region" evidence="16">
    <location>
        <begin position="1117"/>
        <end position="1177"/>
    </location>
</feature>
<dbReference type="Gene3D" id="1.20.140.100">
    <property type="entry name" value="Dynein heavy chain, N-terminal domain 2"/>
    <property type="match status" value="1"/>
</dbReference>
<evidence type="ECO:0000256" key="1">
    <source>
        <dbReference type="ARBA" id="ARBA00004430"/>
    </source>
</evidence>
<evidence type="ECO:0000256" key="4">
    <source>
        <dbReference type="ARBA" id="ARBA00022490"/>
    </source>
</evidence>
<evidence type="ECO:0000256" key="2">
    <source>
        <dbReference type="ARBA" id="ARBA00008887"/>
    </source>
</evidence>
<feature type="domain" description="AAA+ ATPase" evidence="18">
    <location>
        <begin position="2589"/>
        <end position="2734"/>
    </location>
</feature>
<keyword evidence="11" id="KW-0969">Cilium</keyword>
<dbReference type="InterPro" id="IPR011704">
    <property type="entry name" value="ATPase_dyneun-rel_AAA"/>
</dbReference>
<dbReference type="InterPro" id="IPR041658">
    <property type="entry name" value="AAA_lid_11"/>
</dbReference>
<dbReference type="InterPro" id="IPR043160">
    <property type="entry name" value="Dynein_C_barrel"/>
</dbReference>
<keyword evidence="8" id="KW-0067">ATP-binding</keyword>
<dbReference type="Proteomes" id="UP000069549">
    <property type="component" value="Chromosome 9"/>
</dbReference>
<feature type="compositionally biased region" description="Basic and acidic residues" evidence="17">
    <location>
        <begin position="1020"/>
        <end position="1033"/>
    </location>
</feature>
<evidence type="ECO:0000256" key="10">
    <source>
        <dbReference type="ARBA" id="ARBA00023054"/>
    </source>
</evidence>
<dbReference type="GO" id="GO:0005930">
    <property type="term" value="C:axoneme"/>
    <property type="evidence" value="ECO:0007669"/>
    <property type="project" value="UniProtKB-SubCell"/>
</dbReference>
<evidence type="ECO:0000256" key="14">
    <source>
        <dbReference type="ARBA" id="ARBA00023273"/>
    </source>
</evidence>
<evidence type="ECO:0000256" key="16">
    <source>
        <dbReference type="SAM" id="Coils"/>
    </source>
</evidence>
<feature type="region of interest" description="Disordered" evidence="17">
    <location>
        <begin position="4829"/>
        <end position="4868"/>
    </location>
</feature>
<dbReference type="InterPro" id="IPR027417">
    <property type="entry name" value="P-loop_NTPase"/>
</dbReference>
<dbReference type="FunFam" id="3.40.50.300:FF:001275">
    <property type="entry name" value="Dynein heavy chain, putative"/>
    <property type="match status" value="1"/>
</dbReference>
<dbReference type="InterPro" id="IPR015915">
    <property type="entry name" value="Kelch-typ_b-propeller"/>
</dbReference>
<keyword evidence="12" id="KW-0505">Motor protein</keyword>
<feature type="compositionally biased region" description="Basic and acidic residues" evidence="17">
    <location>
        <begin position="2151"/>
        <end position="2174"/>
    </location>
</feature>